<name>A0A6C0I178_9ZZZZ</name>
<evidence type="ECO:0000313" key="1">
    <source>
        <dbReference type="EMBL" id="QHT86106.1"/>
    </source>
</evidence>
<protein>
    <submittedName>
        <fullName evidence="1">Uncharacterized protein</fullName>
    </submittedName>
</protein>
<sequence length="356" mass="42638">MNSAEINDVRMPNEFKGESFSRYKKTAVREQLLSNMCKGKIEPACYWSAELICAGQYQDLWEIILHYTGKHIHLGNPKIVSYLEMRYQIFRNIMTNAMYTNELQLRNNQNMRELFAEIIAVLTFSNRKHSFEAIKINRIEEFDITQMSDRLKATSVQFAEPIFMKKDPKEIYIPINEFCYHISCDKPSMLQACYWIEWVIEFDIICRKKKEVCSCEKRNEYSVENKYQRDIIWLIWDGLLHYMNKLDNNFLQRILNSILNLFCIKYTYGSSKKRRYLLYFAVALLTERIPLDIELIQHKDKIKYVVEKINEVYKQIKKNEESPNTEYLFSNMEQQNQMETSMRKMDMVNTLDISSK</sequence>
<dbReference type="AlphaFoldDB" id="A0A6C0I178"/>
<organism evidence="1">
    <name type="scientific">viral metagenome</name>
    <dbReference type="NCBI Taxonomy" id="1070528"/>
    <lineage>
        <taxon>unclassified sequences</taxon>
        <taxon>metagenomes</taxon>
        <taxon>organismal metagenomes</taxon>
    </lineage>
</organism>
<dbReference type="EMBL" id="MN740058">
    <property type="protein sequence ID" value="QHT86106.1"/>
    <property type="molecule type" value="Genomic_DNA"/>
</dbReference>
<accession>A0A6C0I178</accession>
<reference evidence="1" key="1">
    <citation type="journal article" date="2020" name="Nature">
        <title>Giant virus diversity and host interactions through global metagenomics.</title>
        <authorList>
            <person name="Schulz F."/>
            <person name="Roux S."/>
            <person name="Paez-Espino D."/>
            <person name="Jungbluth S."/>
            <person name="Walsh D.A."/>
            <person name="Denef V.J."/>
            <person name="McMahon K.D."/>
            <person name="Konstantinidis K.T."/>
            <person name="Eloe-Fadrosh E.A."/>
            <person name="Kyrpides N.C."/>
            <person name="Woyke T."/>
        </authorList>
    </citation>
    <scope>NUCLEOTIDE SEQUENCE</scope>
    <source>
        <strain evidence="1">GVMAG-M-3300023184-184</strain>
    </source>
</reference>
<proteinExistence type="predicted"/>